<dbReference type="RefSeq" id="WP_337313760.1">
    <property type="nucleotide sequence ID" value="NZ_JAEKNS010000146.1"/>
</dbReference>
<dbReference type="NCBIfam" id="TIGR00444">
    <property type="entry name" value="mazG"/>
    <property type="match status" value="1"/>
</dbReference>
<dbReference type="Pfam" id="PF03819">
    <property type="entry name" value="MazG"/>
    <property type="match status" value="1"/>
</dbReference>
<feature type="domain" description="NTP pyrophosphohydrolase MazG-like" evidence="1">
    <location>
        <begin position="31"/>
        <end position="105"/>
    </location>
</feature>
<dbReference type="GO" id="GO:0046081">
    <property type="term" value="P:dUTP catabolic process"/>
    <property type="evidence" value="ECO:0007669"/>
    <property type="project" value="TreeGrafter"/>
</dbReference>
<dbReference type="GO" id="GO:0046061">
    <property type="term" value="P:dATP catabolic process"/>
    <property type="evidence" value="ECO:0007669"/>
    <property type="project" value="TreeGrafter"/>
</dbReference>
<proteinExistence type="predicted"/>
<dbReference type="PANTHER" id="PTHR30522:SF0">
    <property type="entry name" value="NUCLEOSIDE TRIPHOSPHATE PYROPHOSPHOHYDROLASE"/>
    <property type="match status" value="1"/>
</dbReference>
<accession>A0A934JUP6</accession>
<sequence length="278" mass="30829">MRDAAVDSLRALNEVVKRLRAPGGCPWDREQTHASLRPYLLEETYELLEAIDAQGVATLREELGDVLLQVLMHCAIAAETDDGFDVGDVAEVTRAKMIHRHPHVFAGTAVGGAAEVVVNWERLKRTEKRERLSLLEGIPSALPALAFAHGVQKRPARLGFDEMPSTTDALDATRTALERLASVAEGAPAAPARGQDWTVEVCRPAAPLEEAVGELLYAAVALARRLRVNPEDALRSRTNRFVDRFHVLEEEARSDGVDLHDLDQAEWRRRWEATSRPR</sequence>
<reference evidence="3 4" key="1">
    <citation type="journal article" date="2017" name="Nature">
        <title>Atmospheric trace gases support primary production in Antarctic desert surface soil.</title>
        <authorList>
            <person name="Ji M."/>
            <person name="Greening C."/>
            <person name="Vanwonterghem I."/>
            <person name="Carere C.R."/>
            <person name="Bay S.K."/>
            <person name="Steen J.A."/>
            <person name="Montgomery K."/>
            <person name="Lines T."/>
            <person name="Beardall J."/>
            <person name="van Dorst J."/>
            <person name="Snape I."/>
            <person name="Stott M.B."/>
            <person name="Hugenholtz P."/>
            <person name="Ferrari B.C."/>
        </authorList>
    </citation>
    <scope>NUCLEOTIDE SEQUENCE [LARGE SCALE GENOMIC DNA]</scope>
    <source>
        <strain evidence="3">RRmetagenome_bin12</strain>
    </source>
</reference>
<keyword evidence="2" id="KW-0378">Hydrolase</keyword>
<dbReference type="SUPFAM" id="SSF101386">
    <property type="entry name" value="all-alpha NTP pyrophosphatases"/>
    <property type="match status" value="2"/>
</dbReference>
<dbReference type="InterPro" id="IPR048011">
    <property type="entry name" value="NTP-PPase_MazG-like_C"/>
</dbReference>
<dbReference type="FunFam" id="1.10.287.1080:FF:000001">
    <property type="entry name" value="Nucleoside triphosphate pyrophosphohydrolase"/>
    <property type="match status" value="1"/>
</dbReference>
<dbReference type="InterPro" id="IPR011551">
    <property type="entry name" value="NTP_PyrPHydrolase_MazG"/>
</dbReference>
<dbReference type="InterPro" id="IPR048015">
    <property type="entry name" value="NTP-PPase_MazG-like_N"/>
</dbReference>
<dbReference type="Proteomes" id="UP000606991">
    <property type="component" value="Unassembled WGS sequence"/>
</dbReference>
<dbReference type="Gene3D" id="1.10.287.1080">
    <property type="entry name" value="MazG-like"/>
    <property type="match status" value="2"/>
</dbReference>
<reference evidence="3" key="2">
    <citation type="submission" date="2018-05" db="EMBL/GenBank/DDBJ databases">
        <authorList>
            <person name="Ferrari B."/>
        </authorList>
    </citation>
    <scope>NUCLEOTIDE SEQUENCE</scope>
    <source>
        <strain evidence="3">RRmetagenome_bin12</strain>
    </source>
</reference>
<dbReference type="EMBL" id="JAEKNS010000146">
    <property type="protein sequence ID" value="MBJ7596066.1"/>
    <property type="molecule type" value="Genomic_DNA"/>
</dbReference>
<name>A0A2W5ZYC1_9BACT</name>
<accession>A0A2W5ZYC1</accession>
<dbReference type="GO" id="GO:0047429">
    <property type="term" value="F:nucleoside triphosphate diphosphatase activity"/>
    <property type="evidence" value="ECO:0007669"/>
    <property type="project" value="UniProtKB-EC"/>
</dbReference>
<dbReference type="EMBL" id="QHBU01000263">
    <property type="protein sequence ID" value="PZR78308.1"/>
    <property type="molecule type" value="Genomic_DNA"/>
</dbReference>
<evidence type="ECO:0000313" key="2">
    <source>
        <dbReference type="EMBL" id="MBJ7596066.1"/>
    </source>
</evidence>
<dbReference type="CDD" id="cd11529">
    <property type="entry name" value="NTP-PPase_MazG_Cterm"/>
    <property type="match status" value="1"/>
</dbReference>
<organism evidence="3 4">
    <name type="scientific">Candidatus Aeolococcus gillhamiae</name>
    <dbReference type="NCBI Taxonomy" id="3127015"/>
    <lineage>
        <taxon>Bacteria</taxon>
        <taxon>Bacillati</taxon>
        <taxon>Candidatus Dormiibacterota</taxon>
        <taxon>Candidatus Dormibacteria</taxon>
        <taxon>Candidatus Aeolococcales</taxon>
        <taxon>Candidatus Aeolococcaceae</taxon>
        <taxon>Candidatus Aeolococcus</taxon>
    </lineage>
</organism>
<dbReference type="GO" id="GO:0046052">
    <property type="term" value="P:UTP catabolic process"/>
    <property type="evidence" value="ECO:0007669"/>
    <property type="project" value="TreeGrafter"/>
</dbReference>
<dbReference type="CDD" id="cd11528">
    <property type="entry name" value="NTP-PPase_MazG_Nterm"/>
    <property type="match status" value="1"/>
</dbReference>
<dbReference type="PANTHER" id="PTHR30522">
    <property type="entry name" value="NUCLEOSIDE TRIPHOSPHATE PYROPHOSPHOHYDROLASE"/>
    <property type="match status" value="1"/>
</dbReference>
<dbReference type="GO" id="GO:0046076">
    <property type="term" value="P:dTTP catabolic process"/>
    <property type="evidence" value="ECO:0007669"/>
    <property type="project" value="TreeGrafter"/>
</dbReference>
<dbReference type="GO" id="GO:0046047">
    <property type="term" value="P:TTP catabolic process"/>
    <property type="evidence" value="ECO:0007669"/>
    <property type="project" value="TreeGrafter"/>
</dbReference>
<dbReference type="GO" id="GO:0006203">
    <property type="term" value="P:dGTP catabolic process"/>
    <property type="evidence" value="ECO:0007669"/>
    <property type="project" value="TreeGrafter"/>
</dbReference>
<dbReference type="EC" id="3.6.1.9" evidence="2"/>
<protein>
    <submittedName>
        <fullName evidence="3">Nucleoside triphosphate pyrophosphohydrolase</fullName>
        <ecNumber evidence="2">3.6.1.9</ecNumber>
    </submittedName>
</protein>
<dbReference type="NCBIfam" id="NF007113">
    <property type="entry name" value="PRK09562.1"/>
    <property type="match status" value="1"/>
</dbReference>
<evidence type="ECO:0000313" key="5">
    <source>
        <dbReference type="Proteomes" id="UP000606991"/>
    </source>
</evidence>
<evidence type="ECO:0000313" key="3">
    <source>
        <dbReference type="EMBL" id="PZR78308.1"/>
    </source>
</evidence>
<evidence type="ECO:0000313" key="4">
    <source>
        <dbReference type="Proteomes" id="UP000248724"/>
    </source>
</evidence>
<comment type="caution">
    <text evidence="3">The sequence shown here is derived from an EMBL/GenBank/DDBJ whole genome shotgun (WGS) entry which is preliminary data.</text>
</comment>
<dbReference type="GO" id="GO:0006950">
    <property type="term" value="P:response to stress"/>
    <property type="evidence" value="ECO:0007669"/>
    <property type="project" value="UniProtKB-ARBA"/>
</dbReference>
<dbReference type="AlphaFoldDB" id="A0A2W5ZYC1"/>
<evidence type="ECO:0000259" key="1">
    <source>
        <dbReference type="Pfam" id="PF03819"/>
    </source>
</evidence>
<dbReference type="InterPro" id="IPR004518">
    <property type="entry name" value="MazG-like_dom"/>
</dbReference>
<reference evidence="2 5" key="3">
    <citation type="submission" date="2020-10" db="EMBL/GenBank/DDBJ databases">
        <title>Ca. Dormibacterota MAGs.</title>
        <authorList>
            <person name="Montgomery K."/>
        </authorList>
    </citation>
    <scope>NUCLEOTIDE SEQUENCE [LARGE SCALE GENOMIC DNA]</scope>
    <source>
        <strain evidence="2">SC8812_S17_18</strain>
    </source>
</reference>
<dbReference type="Proteomes" id="UP000248724">
    <property type="component" value="Unassembled WGS sequence"/>
</dbReference>
<gene>
    <name evidence="2" type="primary">mazG</name>
    <name evidence="3" type="ORF">DLM65_13315</name>
    <name evidence="2" type="ORF">JF886_14640</name>
</gene>